<dbReference type="AlphaFoldDB" id="A0A5B0N6T6"/>
<accession>A0A5B0N6T6</accession>
<evidence type="ECO:0000313" key="4">
    <source>
        <dbReference type="EMBL" id="KAA1083848.1"/>
    </source>
</evidence>
<evidence type="ECO:0000313" key="6">
    <source>
        <dbReference type="Proteomes" id="UP000325313"/>
    </source>
</evidence>
<dbReference type="EMBL" id="VSWC01000118">
    <property type="protein sequence ID" value="KAA1083848.1"/>
    <property type="molecule type" value="Genomic_DNA"/>
</dbReference>
<keyword evidence="2" id="KW-0732">Signal</keyword>
<dbReference type="EMBL" id="VDEP01000508">
    <property type="protein sequence ID" value="KAA1067030.1"/>
    <property type="molecule type" value="Genomic_DNA"/>
</dbReference>
<feature type="chain" id="PRO_5036137394" evidence="2">
    <location>
        <begin position="22"/>
        <end position="236"/>
    </location>
</feature>
<sequence>MRSSSLINLGCLLSIVGESLSRPQYAPDAESEENFHSLVAHKPLPGSNAELSPPPPPPSDPKAKPVAETPGPPVPKPEPQIGTGKEDAPPSPTNKDAKPEPNKDGKLDSPPVYPGKPAELTPLPGPTNPGKPGKNGDPAGEAIGKNSAASEDTQPKPKGKKSPPPPLIEAKPPSPKDDPADTKPDPKNPAVKPPSGEKKKGKEDDWSAASRLTDLSNSALSATLCGILASLAAIIA</sequence>
<name>A0A5B0N6T6_PUCGR</name>
<comment type="caution">
    <text evidence="4">The sequence shown here is derived from an EMBL/GenBank/DDBJ whole genome shotgun (WGS) entry which is preliminary data.</text>
</comment>
<protein>
    <submittedName>
        <fullName evidence="4">Uncharacterized protein</fullName>
    </submittedName>
</protein>
<evidence type="ECO:0000313" key="5">
    <source>
        <dbReference type="Proteomes" id="UP000324748"/>
    </source>
</evidence>
<reference evidence="5 6" key="1">
    <citation type="submission" date="2019-05" db="EMBL/GenBank/DDBJ databases">
        <title>Emergence of the Ug99 lineage of the wheat stem rust pathogen through somatic hybridization.</title>
        <authorList>
            <person name="Li F."/>
            <person name="Upadhyaya N.M."/>
            <person name="Sperschneider J."/>
            <person name="Matny O."/>
            <person name="Nguyen-Phuc H."/>
            <person name="Mago R."/>
            <person name="Raley C."/>
            <person name="Miller M.E."/>
            <person name="Silverstein K.A.T."/>
            <person name="Henningsen E."/>
            <person name="Hirsch C.D."/>
            <person name="Visser B."/>
            <person name="Pretorius Z.A."/>
            <person name="Steffenson B.J."/>
            <person name="Schwessinger B."/>
            <person name="Dodds P.N."/>
            <person name="Figueroa M."/>
        </authorList>
    </citation>
    <scope>NUCLEOTIDE SEQUENCE [LARGE SCALE GENOMIC DNA]</scope>
    <source>
        <strain evidence="4">21-0</strain>
        <strain evidence="3 6">Ug99</strain>
    </source>
</reference>
<feature type="signal peptide" evidence="2">
    <location>
        <begin position="1"/>
        <end position="21"/>
    </location>
</feature>
<organism evidence="4 5">
    <name type="scientific">Puccinia graminis f. sp. tritici</name>
    <dbReference type="NCBI Taxonomy" id="56615"/>
    <lineage>
        <taxon>Eukaryota</taxon>
        <taxon>Fungi</taxon>
        <taxon>Dikarya</taxon>
        <taxon>Basidiomycota</taxon>
        <taxon>Pucciniomycotina</taxon>
        <taxon>Pucciniomycetes</taxon>
        <taxon>Pucciniales</taxon>
        <taxon>Pucciniaceae</taxon>
        <taxon>Puccinia</taxon>
    </lineage>
</organism>
<dbReference type="Proteomes" id="UP000324748">
    <property type="component" value="Unassembled WGS sequence"/>
</dbReference>
<feature type="compositionally biased region" description="Basic and acidic residues" evidence="1">
    <location>
        <begin position="174"/>
        <end position="186"/>
    </location>
</feature>
<dbReference type="PRINTS" id="PR01217">
    <property type="entry name" value="PRICHEXTENSN"/>
</dbReference>
<dbReference type="Proteomes" id="UP000325313">
    <property type="component" value="Unassembled WGS sequence"/>
</dbReference>
<feature type="compositionally biased region" description="Basic and acidic residues" evidence="1">
    <location>
        <begin position="95"/>
        <end position="107"/>
    </location>
</feature>
<gene>
    <name evidence="4" type="ORF">PGT21_008947</name>
    <name evidence="3" type="ORF">PGTUg99_027767</name>
</gene>
<evidence type="ECO:0000256" key="2">
    <source>
        <dbReference type="SAM" id="SignalP"/>
    </source>
</evidence>
<keyword evidence="5" id="KW-1185">Reference proteome</keyword>
<feature type="region of interest" description="Disordered" evidence="1">
    <location>
        <begin position="24"/>
        <end position="207"/>
    </location>
</feature>
<feature type="compositionally biased region" description="Basic and acidic residues" evidence="1">
    <location>
        <begin position="195"/>
        <end position="205"/>
    </location>
</feature>
<evidence type="ECO:0000256" key="1">
    <source>
        <dbReference type="SAM" id="MobiDB-lite"/>
    </source>
</evidence>
<proteinExistence type="predicted"/>
<evidence type="ECO:0000313" key="3">
    <source>
        <dbReference type="EMBL" id="KAA1067030.1"/>
    </source>
</evidence>
<dbReference type="OrthoDB" id="2507803at2759"/>